<proteinExistence type="predicted"/>
<accession>A0A411HPD3</accession>
<dbReference type="SMART" id="SM00530">
    <property type="entry name" value="HTH_XRE"/>
    <property type="match status" value="1"/>
</dbReference>
<dbReference type="InterPro" id="IPR010982">
    <property type="entry name" value="Lambda_DNA-bd_dom_sf"/>
</dbReference>
<dbReference type="KEGG" id="xbc:ELE36_19265"/>
<dbReference type="PROSITE" id="PS50943">
    <property type="entry name" value="HTH_CROC1"/>
    <property type="match status" value="1"/>
</dbReference>
<name>A0A411HPD3_9GAMM</name>
<sequence>MPPTNRRSTDSRFSGPLPDRIRHARRLAKLSQVGLADRVGVVPSAVAQWEGRTGTSPTVEHMVRVAKCTGVAFEWLATGRGVTVDSQLESPTIAAESFARDLFEERLLLAFRKIPQKKREKFVVWFEDFV</sequence>
<dbReference type="SUPFAM" id="SSF47413">
    <property type="entry name" value="lambda repressor-like DNA-binding domains"/>
    <property type="match status" value="1"/>
</dbReference>
<evidence type="ECO:0000313" key="3">
    <source>
        <dbReference type="Proteomes" id="UP000291562"/>
    </source>
</evidence>
<dbReference type="RefSeq" id="WP_129836199.1">
    <property type="nucleotide sequence ID" value="NZ_CP035704.1"/>
</dbReference>
<protein>
    <submittedName>
        <fullName evidence="2">XRE family transcriptional regulator</fullName>
    </submittedName>
</protein>
<evidence type="ECO:0000313" key="2">
    <source>
        <dbReference type="EMBL" id="QBB72334.1"/>
    </source>
</evidence>
<reference evidence="2 3" key="1">
    <citation type="submission" date="2019-01" db="EMBL/GenBank/DDBJ databases">
        <title>Pseudolysobacter antarctica gen. nov., sp. nov., isolated from Fildes Peninsula, Antarctica.</title>
        <authorList>
            <person name="Wei Z."/>
            <person name="Peng F."/>
        </authorList>
    </citation>
    <scope>NUCLEOTIDE SEQUENCE [LARGE SCALE GENOMIC DNA]</scope>
    <source>
        <strain evidence="2 3">AQ6-296</strain>
    </source>
</reference>
<organism evidence="2 3">
    <name type="scientific">Pseudolysobacter antarcticus</name>
    <dbReference type="NCBI Taxonomy" id="2511995"/>
    <lineage>
        <taxon>Bacteria</taxon>
        <taxon>Pseudomonadati</taxon>
        <taxon>Pseudomonadota</taxon>
        <taxon>Gammaproteobacteria</taxon>
        <taxon>Lysobacterales</taxon>
        <taxon>Rhodanobacteraceae</taxon>
        <taxon>Pseudolysobacter</taxon>
    </lineage>
</organism>
<keyword evidence="3" id="KW-1185">Reference proteome</keyword>
<dbReference type="Gene3D" id="1.10.260.40">
    <property type="entry name" value="lambda repressor-like DNA-binding domains"/>
    <property type="match status" value="1"/>
</dbReference>
<dbReference type="CDD" id="cd00093">
    <property type="entry name" value="HTH_XRE"/>
    <property type="match status" value="1"/>
</dbReference>
<feature type="domain" description="HTH cro/C1-type" evidence="1">
    <location>
        <begin position="21"/>
        <end position="76"/>
    </location>
</feature>
<dbReference type="Pfam" id="PF01381">
    <property type="entry name" value="HTH_3"/>
    <property type="match status" value="1"/>
</dbReference>
<dbReference type="AlphaFoldDB" id="A0A411HPD3"/>
<dbReference type="InterPro" id="IPR001387">
    <property type="entry name" value="Cro/C1-type_HTH"/>
</dbReference>
<dbReference type="EMBL" id="CP035704">
    <property type="protein sequence ID" value="QBB72334.1"/>
    <property type="molecule type" value="Genomic_DNA"/>
</dbReference>
<dbReference type="OrthoDB" id="9772064at2"/>
<dbReference type="GO" id="GO:0003677">
    <property type="term" value="F:DNA binding"/>
    <property type="evidence" value="ECO:0007669"/>
    <property type="project" value="InterPro"/>
</dbReference>
<dbReference type="Proteomes" id="UP000291562">
    <property type="component" value="Chromosome"/>
</dbReference>
<gene>
    <name evidence="2" type="ORF">ELE36_19265</name>
</gene>
<evidence type="ECO:0000259" key="1">
    <source>
        <dbReference type="PROSITE" id="PS50943"/>
    </source>
</evidence>